<accession>A0A518D4E8</accession>
<comment type="cofactor">
    <cofactor evidence="2">
        <name>[4Fe-4S] cluster</name>
        <dbReference type="ChEBI" id="CHEBI:49883"/>
    </cofactor>
</comment>
<dbReference type="GO" id="GO:0035485">
    <property type="term" value="F:adenine/guanine mispair binding"/>
    <property type="evidence" value="ECO:0007669"/>
    <property type="project" value="TreeGrafter"/>
</dbReference>
<dbReference type="GO" id="GO:0032357">
    <property type="term" value="F:oxidized purine DNA binding"/>
    <property type="evidence" value="ECO:0007669"/>
    <property type="project" value="TreeGrafter"/>
</dbReference>
<evidence type="ECO:0000256" key="3">
    <source>
        <dbReference type="ARBA" id="ARBA00002933"/>
    </source>
</evidence>
<name>A0A518D4E8_9BACT</name>
<dbReference type="EC" id="3.2.2.31" evidence="5"/>
<evidence type="ECO:0000256" key="5">
    <source>
        <dbReference type="ARBA" id="ARBA00012045"/>
    </source>
</evidence>
<protein>
    <recommendedName>
        <fullName evidence="6">Adenine DNA glycosylase</fullName>
        <ecNumber evidence="5">3.2.2.31</ecNumber>
    </recommendedName>
</protein>
<dbReference type="PANTHER" id="PTHR42944:SF1">
    <property type="entry name" value="ADENINE DNA GLYCOSYLASE"/>
    <property type="match status" value="1"/>
</dbReference>
<dbReference type="AlphaFoldDB" id="A0A518D4E8"/>
<dbReference type="GO" id="GO:0051539">
    <property type="term" value="F:4 iron, 4 sulfur cluster binding"/>
    <property type="evidence" value="ECO:0007669"/>
    <property type="project" value="UniProtKB-KW"/>
</dbReference>
<keyword evidence="18" id="KW-1185">Reference proteome</keyword>
<proteinExistence type="inferred from homology"/>
<feature type="compositionally biased region" description="Basic and acidic residues" evidence="15">
    <location>
        <begin position="1"/>
        <end position="12"/>
    </location>
</feature>
<evidence type="ECO:0000256" key="2">
    <source>
        <dbReference type="ARBA" id="ARBA00001966"/>
    </source>
</evidence>
<dbReference type="InterPro" id="IPR023170">
    <property type="entry name" value="HhH_base_excis_C"/>
</dbReference>
<dbReference type="Gene3D" id="1.10.1670.10">
    <property type="entry name" value="Helix-hairpin-Helix base-excision DNA repair enzymes (C-terminal)"/>
    <property type="match status" value="1"/>
</dbReference>
<dbReference type="SUPFAM" id="SSF55811">
    <property type="entry name" value="Nudix"/>
    <property type="match status" value="1"/>
</dbReference>
<keyword evidence="14 17" id="KW-0326">Glycosidase</keyword>
<keyword evidence="13" id="KW-0234">DNA repair</keyword>
<evidence type="ECO:0000256" key="8">
    <source>
        <dbReference type="ARBA" id="ARBA00022723"/>
    </source>
</evidence>
<dbReference type="Gene3D" id="3.90.79.10">
    <property type="entry name" value="Nucleoside Triphosphate Pyrophosphohydrolase"/>
    <property type="match status" value="1"/>
</dbReference>
<evidence type="ECO:0000259" key="16">
    <source>
        <dbReference type="SMART" id="SM00478"/>
    </source>
</evidence>
<comment type="function">
    <text evidence="3">Adenine glycosylase active on G-A mispairs. MutY also corrects error-prone DNA synthesis past GO lesions which are due to the oxidatively damaged form of guanine: 7,8-dihydro-8-oxoguanine (8-oxo-dGTP).</text>
</comment>
<dbReference type="InterPro" id="IPR000445">
    <property type="entry name" value="HhH_motif"/>
</dbReference>
<dbReference type="InterPro" id="IPR015797">
    <property type="entry name" value="NUDIX_hydrolase-like_dom_sf"/>
</dbReference>
<evidence type="ECO:0000313" key="17">
    <source>
        <dbReference type="EMBL" id="QDU86334.1"/>
    </source>
</evidence>
<dbReference type="GO" id="GO:0006298">
    <property type="term" value="P:mismatch repair"/>
    <property type="evidence" value="ECO:0007669"/>
    <property type="project" value="TreeGrafter"/>
</dbReference>
<feature type="compositionally biased region" description="Basic and acidic residues" evidence="15">
    <location>
        <begin position="20"/>
        <end position="34"/>
    </location>
</feature>
<dbReference type="InterPro" id="IPR003265">
    <property type="entry name" value="HhH-GPD_domain"/>
</dbReference>
<dbReference type="Proteomes" id="UP000319342">
    <property type="component" value="Chromosome"/>
</dbReference>
<dbReference type="InterPro" id="IPR004035">
    <property type="entry name" value="Endouclease-III_FeS-bd_BS"/>
</dbReference>
<dbReference type="FunFam" id="1.10.340.30:FF:000002">
    <property type="entry name" value="Adenine DNA glycosylase"/>
    <property type="match status" value="1"/>
</dbReference>
<dbReference type="GO" id="GO:0034039">
    <property type="term" value="F:8-oxo-7,8-dihydroguanine DNA N-glycosylase activity"/>
    <property type="evidence" value="ECO:0007669"/>
    <property type="project" value="TreeGrafter"/>
</dbReference>
<organism evidence="17 18">
    <name type="scientific">Rohdeia mirabilis</name>
    <dbReference type="NCBI Taxonomy" id="2528008"/>
    <lineage>
        <taxon>Bacteria</taxon>
        <taxon>Pseudomonadati</taxon>
        <taxon>Planctomycetota</taxon>
        <taxon>Planctomycetia</taxon>
        <taxon>Planctomycetia incertae sedis</taxon>
        <taxon>Rohdeia</taxon>
    </lineage>
</organism>
<reference evidence="17 18" key="1">
    <citation type="submission" date="2019-02" db="EMBL/GenBank/DDBJ databases">
        <title>Deep-cultivation of Planctomycetes and their phenomic and genomic characterization uncovers novel biology.</title>
        <authorList>
            <person name="Wiegand S."/>
            <person name="Jogler M."/>
            <person name="Boedeker C."/>
            <person name="Pinto D."/>
            <person name="Vollmers J."/>
            <person name="Rivas-Marin E."/>
            <person name="Kohn T."/>
            <person name="Peeters S.H."/>
            <person name="Heuer A."/>
            <person name="Rast P."/>
            <person name="Oberbeckmann S."/>
            <person name="Bunk B."/>
            <person name="Jeske O."/>
            <person name="Meyerdierks A."/>
            <person name="Storesund J.E."/>
            <person name="Kallscheuer N."/>
            <person name="Luecker S."/>
            <person name="Lage O.M."/>
            <person name="Pohl T."/>
            <person name="Merkel B.J."/>
            <person name="Hornburger P."/>
            <person name="Mueller R.-W."/>
            <person name="Bruemmer F."/>
            <person name="Labrenz M."/>
            <person name="Spormann A.M."/>
            <person name="Op den Camp H."/>
            <person name="Overmann J."/>
            <person name="Amann R."/>
            <person name="Jetten M.S.M."/>
            <person name="Mascher T."/>
            <person name="Medema M.H."/>
            <person name="Devos D.P."/>
            <person name="Kaster A.-K."/>
            <person name="Ovreas L."/>
            <person name="Rohde M."/>
            <person name="Galperin M.Y."/>
            <person name="Jogler C."/>
        </authorList>
    </citation>
    <scope>NUCLEOTIDE SEQUENCE [LARGE SCALE GENOMIC DNA]</scope>
    <source>
        <strain evidence="17 18">Pla163</strain>
    </source>
</reference>
<evidence type="ECO:0000256" key="4">
    <source>
        <dbReference type="ARBA" id="ARBA00008343"/>
    </source>
</evidence>
<dbReference type="Pfam" id="PF00633">
    <property type="entry name" value="HHH"/>
    <property type="match status" value="1"/>
</dbReference>
<dbReference type="InterPro" id="IPR011257">
    <property type="entry name" value="DNA_glycosylase"/>
</dbReference>
<evidence type="ECO:0000256" key="14">
    <source>
        <dbReference type="ARBA" id="ARBA00023295"/>
    </source>
</evidence>
<keyword evidence="8" id="KW-0479">Metal-binding</keyword>
<comment type="similarity">
    <text evidence="4">Belongs to the Nth/MutY family.</text>
</comment>
<dbReference type="GO" id="GO:0000701">
    <property type="term" value="F:purine-specific mismatch base pair DNA N-glycosylase activity"/>
    <property type="evidence" value="ECO:0007669"/>
    <property type="project" value="UniProtKB-EC"/>
</dbReference>
<dbReference type="GO" id="GO:0046872">
    <property type="term" value="F:metal ion binding"/>
    <property type="evidence" value="ECO:0007669"/>
    <property type="project" value="UniProtKB-KW"/>
</dbReference>
<dbReference type="GO" id="GO:0006284">
    <property type="term" value="P:base-excision repair"/>
    <property type="evidence" value="ECO:0007669"/>
    <property type="project" value="InterPro"/>
</dbReference>
<keyword evidence="12" id="KW-0411">Iron-sulfur</keyword>
<keyword evidence="10 17" id="KW-0378">Hydrolase</keyword>
<comment type="catalytic activity">
    <reaction evidence="1">
        <text>Hydrolyzes free adenine bases from 7,8-dihydro-8-oxoguanine:adenine mismatched double-stranded DNA, leaving an apurinic site.</text>
        <dbReference type="EC" id="3.2.2.31"/>
    </reaction>
</comment>
<dbReference type="EMBL" id="CP036290">
    <property type="protein sequence ID" value="QDU86334.1"/>
    <property type="molecule type" value="Genomic_DNA"/>
</dbReference>
<keyword evidence="7" id="KW-0004">4Fe-4S</keyword>
<evidence type="ECO:0000256" key="6">
    <source>
        <dbReference type="ARBA" id="ARBA00022023"/>
    </source>
</evidence>
<sequence length="420" mass="46200">MGREKSEQERAQRGAIGESADDRAVDRAIERAATDSEAAGGGSVDPSSDADAIALPGLAERQLMAMELCAWFALHKRDLPWRRTNDPYAIWISEAMLQQTQVSRVLDYWPRFLGRFPTVDALARAEDDALMAAWSGLGYYRRAVALREAARVIASEYGGRFPQRLDEALDLPGVGPYTAGAVLSIAYGFSEPLVDGNVERVLARMFALEDPAGSSPLRRSTWALASKLVPPDAPQGDPRAPDGPGSFNQALMELGATLCTPKRPKCLVCPWAKRCAARAAGRESELPRPRVRPAAIEVELEIALALGRDRVLLRRRPSTGRMAGLFEFPTREVASSHLWPTAWPHASLETGDELFRLRHGITRHRIEARVLRADLWKPLPVGEDADLFWLPIASLAGRPLTGLARKVAHESDVLRRALSR</sequence>
<feature type="domain" description="HhH-GPD" evidence="16">
    <location>
        <begin position="96"/>
        <end position="257"/>
    </location>
</feature>
<keyword evidence="11" id="KW-0408">Iron</keyword>
<dbReference type="InterPro" id="IPR029119">
    <property type="entry name" value="MutY_C"/>
</dbReference>
<feature type="region of interest" description="Disordered" evidence="15">
    <location>
        <begin position="1"/>
        <end position="47"/>
    </location>
</feature>
<dbReference type="Gene3D" id="1.10.340.30">
    <property type="entry name" value="Hypothetical protein, domain 2"/>
    <property type="match status" value="1"/>
</dbReference>
<evidence type="ECO:0000256" key="1">
    <source>
        <dbReference type="ARBA" id="ARBA00000843"/>
    </source>
</evidence>
<evidence type="ECO:0000256" key="9">
    <source>
        <dbReference type="ARBA" id="ARBA00022763"/>
    </source>
</evidence>
<evidence type="ECO:0000313" key="18">
    <source>
        <dbReference type="Proteomes" id="UP000319342"/>
    </source>
</evidence>
<evidence type="ECO:0000256" key="7">
    <source>
        <dbReference type="ARBA" id="ARBA00022485"/>
    </source>
</evidence>
<keyword evidence="9" id="KW-0227">DNA damage</keyword>
<evidence type="ECO:0000256" key="13">
    <source>
        <dbReference type="ARBA" id="ARBA00023204"/>
    </source>
</evidence>
<dbReference type="SMART" id="SM00478">
    <property type="entry name" value="ENDO3c"/>
    <property type="match status" value="1"/>
</dbReference>
<evidence type="ECO:0000256" key="10">
    <source>
        <dbReference type="ARBA" id="ARBA00022801"/>
    </source>
</evidence>
<dbReference type="RefSeq" id="WP_145191364.1">
    <property type="nucleotide sequence ID" value="NZ_CP036290.1"/>
</dbReference>
<dbReference type="PANTHER" id="PTHR42944">
    <property type="entry name" value="ADENINE DNA GLYCOSYLASE"/>
    <property type="match status" value="1"/>
</dbReference>
<dbReference type="PROSITE" id="PS00764">
    <property type="entry name" value="ENDONUCLEASE_III_1"/>
    <property type="match status" value="1"/>
</dbReference>
<dbReference type="Pfam" id="PF14815">
    <property type="entry name" value="NUDIX_4"/>
    <property type="match status" value="1"/>
</dbReference>
<dbReference type="OrthoDB" id="9802365at2"/>
<evidence type="ECO:0000256" key="15">
    <source>
        <dbReference type="SAM" id="MobiDB-lite"/>
    </source>
</evidence>
<dbReference type="CDD" id="cd00056">
    <property type="entry name" value="ENDO3c"/>
    <property type="match status" value="1"/>
</dbReference>
<evidence type="ECO:0000256" key="12">
    <source>
        <dbReference type="ARBA" id="ARBA00023014"/>
    </source>
</evidence>
<dbReference type="Pfam" id="PF00730">
    <property type="entry name" value="HhH-GPD"/>
    <property type="match status" value="1"/>
</dbReference>
<dbReference type="SUPFAM" id="SSF48150">
    <property type="entry name" value="DNA-glycosylase"/>
    <property type="match status" value="1"/>
</dbReference>
<evidence type="ECO:0000256" key="11">
    <source>
        <dbReference type="ARBA" id="ARBA00023004"/>
    </source>
</evidence>
<gene>
    <name evidence="17" type="primary">yfhQ</name>
    <name evidence="17" type="ORF">Pla163_34850</name>
</gene>
<dbReference type="InterPro" id="IPR044298">
    <property type="entry name" value="MIG/MutY"/>
</dbReference>